<dbReference type="InterPro" id="IPR033859">
    <property type="entry name" value="MPN_CSN6"/>
</dbReference>
<organism evidence="6 7">
    <name type="scientific">Pseudocercospora musae</name>
    <dbReference type="NCBI Taxonomy" id="113226"/>
    <lineage>
        <taxon>Eukaryota</taxon>
        <taxon>Fungi</taxon>
        <taxon>Dikarya</taxon>
        <taxon>Ascomycota</taxon>
        <taxon>Pezizomycotina</taxon>
        <taxon>Dothideomycetes</taxon>
        <taxon>Dothideomycetidae</taxon>
        <taxon>Mycosphaerellales</taxon>
        <taxon>Mycosphaerellaceae</taxon>
        <taxon>Pseudocercospora</taxon>
    </lineage>
</organism>
<dbReference type="STRING" id="113226.A0A139IKW9"/>
<dbReference type="OrthoDB" id="1378at2759"/>
<keyword evidence="4" id="KW-1133">Transmembrane helix</keyword>
<dbReference type="AlphaFoldDB" id="A0A139IKW9"/>
<evidence type="ECO:0000259" key="5">
    <source>
        <dbReference type="PROSITE" id="PS50249"/>
    </source>
</evidence>
<keyword evidence="2" id="KW-0736">Signalosome</keyword>
<dbReference type="InterPro" id="IPR024969">
    <property type="entry name" value="EIF3F/CSN6-like_C"/>
</dbReference>
<feature type="compositionally biased region" description="Gly residues" evidence="3">
    <location>
        <begin position="551"/>
        <end position="563"/>
    </location>
</feature>
<reference evidence="6 7" key="1">
    <citation type="submission" date="2015-07" db="EMBL/GenBank/DDBJ databases">
        <title>Comparative genomics of the Sigatoka disease complex on banana suggests a link between parallel evolutionary changes in Pseudocercospora fijiensis and Pseudocercospora eumusae and increased virulence on the banana host.</title>
        <authorList>
            <person name="Chang T.-C."/>
            <person name="Salvucci A."/>
            <person name="Crous P.W."/>
            <person name="Stergiopoulos I."/>
        </authorList>
    </citation>
    <scope>NUCLEOTIDE SEQUENCE [LARGE SCALE GENOMIC DNA]</scope>
    <source>
        <strain evidence="6 7">CBS 116634</strain>
    </source>
</reference>
<keyword evidence="4" id="KW-0812">Transmembrane</keyword>
<sequence length="574" mass="62472">MESHTQAAAVLSKMSLTIFRCLYLLIAYLLKVMPRKVETTIYLGNVASEIRAVSCDHVLLLLSRSISYVLKVIAAVVRTTTGLAEDASVLPHMEMHYNTFFREVIRSTRNPICDHIDPLNMPLACLCLKSEHSPNLVKHPFHSRPLDRPNHTLLCIFDSTSRDKMAGKAVAANPLVMGGRPDTSLNVQLHPLVLLTISDYITRHTIRQQQGPALGAIIGQQNGRNFTLEHAYECKLADAETSSVSLDGDWFNERLEMYKEVHKEPALDLVAVFALGPVDGPQPSHLPLLEQVKTITNSDAVLLLLFHPELVDSLQGGKLPISLYEPVEEVSGDQSQIRFRELAYEVETGDAERIGVDFVAKGSGTATAVTKVESASTAGASKAKEAAKGKGKGKAKDSEDGETNGTAASNVLSPEDDELISSLQAKVNAIKMLNERLHLIRNYLTTLPLSYLTDATSTTAPPEGTNHPLLRSVNAMLSRLPLLAPPTGQQIAADTQEPKTILQQAGEREKQDVHLTSLLANLMRSISEAQSMGAKFGIVQKDRQQKESRSGFGGRGGRMGGFGEESLMADNGAF</sequence>
<dbReference type="EMBL" id="LFZO01000059">
    <property type="protein sequence ID" value="KXT15391.1"/>
    <property type="molecule type" value="Genomic_DNA"/>
</dbReference>
<evidence type="ECO:0000313" key="7">
    <source>
        <dbReference type="Proteomes" id="UP000073492"/>
    </source>
</evidence>
<keyword evidence="4" id="KW-0472">Membrane</keyword>
<dbReference type="Gene3D" id="3.40.140.10">
    <property type="entry name" value="Cytidine Deaminase, domain 2"/>
    <property type="match status" value="1"/>
</dbReference>
<name>A0A139IKW9_9PEZI</name>
<feature type="domain" description="MPN" evidence="5">
    <location>
        <begin position="187"/>
        <end position="330"/>
    </location>
</feature>
<dbReference type="PROSITE" id="PS50249">
    <property type="entry name" value="MPN"/>
    <property type="match status" value="1"/>
</dbReference>
<feature type="transmembrane region" description="Helical" evidence="4">
    <location>
        <begin position="6"/>
        <end position="30"/>
    </location>
</feature>
<dbReference type="PANTHER" id="PTHR10540:SF8">
    <property type="entry name" value="COP9 SIGNALOSOME COMPLEX SUBUNIT 6"/>
    <property type="match status" value="1"/>
</dbReference>
<feature type="region of interest" description="Disordered" evidence="3">
    <location>
        <begin position="540"/>
        <end position="574"/>
    </location>
</feature>
<evidence type="ECO:0000256" key="2">
    <source>
        <dbReference type="RuleBase" id="RU367006"/>
    </source>
</evidence>
<evidence type="ECO:0000256" key="3">
    <source>
        <dbReference type="SAM" id="MobiDB-lite"/>
    </source>
</evidence>
<comment type="similarity">
    <text evidence="1 2">Belongs to the peptidase M67A family. CSN6 subfamily.</text>
</comment>
<dbReference type="GO" id="GO:0000338">
    <property type="term" value="P:protein deneddylation"/>
    <property type="evidence" value="ECO:0007669"/>
    <property type="project" value="InterPro"/>
</dbReference>
<accession>A0A139IKW9</accession>
<proteinExistence type="inferred from homology"/>
<dbReference type="PANTHER" id="PTHR10540">
    <property type="entry name" value="EUKARYOTIC TRANSLATION INITIATION FACTOR 3 SUBUNIT F-RELATED"/>
    <property type="match status" value="1"/>
</dbReference>
<dbReference type="GO" id="GO:0008180">
    <property type="term" value="C:COP9 signalosome"/>
    <property type="evidence" value="ECO:0007669"/>
    <property type="project" value="UniProtKB-UniRule"/>
</dbReference>
<feature type="compositionally biased region" description="Polar residues" evidence="3">
    <location>
        <begin position="403"/>
        <end position="412"/>
    </location>
</feature>
<evidence type="ECO:0000256" key="4">
    <source>
        <dbReference type="SAM" id="Phobius"/>
    </source>
</evidence>
<dbReference type="CDD" id="cd08063">
    <property type="entry name" value="MPN_CSN6"/>
    <property type="match status" value="1"/>
</dbReference>
<protein>
    <recommendedName>
        <fullName evidence="2">COP9 signalosome complex subunit 6</fullName>
    </recommendedName>
</protein>
<keyword evidence="7" id="KW-1185">Reference proteome</keyword>
<keyword evidence="2" id="KW-0963">Cytoplasm</keyword>
<dbReference type="GO" id="GO:0005737">
    <property type="term" value="C:cytoplasm"/>
    <property type="evidence" value="ECO:0007669"/>
    <property type="project" value="UniProtKB-SubCell"/>
</dbReference>
<comment type="function">
    <text evidence="2">Component of the COP9 signalosome complex (CSN), a complex involved in various cellular and developmental processes.</text>
</comment>
<evidence type="ECO:0000256" key="1">
    <source>
        <dbReference type="ARBA" id="ARBA00010893"/>
    </source>
</evidence>
<dbReference type="InterPro" id="IPR037518">
    <property type="entry name" value="MPN"/>
</dbReference>
<dbReference type="Pfam" id="PF13012">
    <property type="entry name" value="MitMem_reg"/>
    <property type="match status" value="1"/>
</dbReference>
<comment type="caution">
    <text evidence="6">The sequence shown here is derived from an EMBL/GenBank/DDBJ whole genome shotgun (WGS) entry which is preliminary data.</text>
</comment>
<comment type="subcellular location">
    <subcellularLocation>
        <location evidence="2">Cytoplasm</location>
    </subcellularLocation>
    <subcellularLocation>
        <location evidence="2">Nucleus</location>
    </subcellularLocation>
</comment>
<keyword evidence="2" id="KW-0539">Nucleus</keyword>
<feature type="compositionally biased region" description="Basic and acidic residues" evidence="3">
    <location>
        <begin position="382"/>
        <end position="398"/>
    </location>
</feature>
<evidence type="ECO:0000313" key="6">
    <source>
        <dbReference type="EMBL" id="KXT15391.1"/>
    </source>
</evidence>
<feature type="region of interest" description="Disordered" evidence="3">
    <location>
        <begin position="373"/>
        <end position="413"/>
    </location>
</feature>
<dbReference type="Proteomes" id="UP000073492">
    <property type="component" value="Unassembled WGS sequence"/>
</dbReference>
<feature type="compositionally biased region" description="Basic and acidic residues" evidence="3">
    <location>
        <begin position="540"/>
        <end position="549"/>
    </location>
</feature>
<gene>
    <name evidence="6" type="ORF">AC579_2211</name>
</gene>